<sequence>MFTRSSPMSLFPIYLLPSIPFRRRKESTDSTSSTDSTQSTDLASGFVGNYLNGHTSHIRCAKCSTDVCLTSQIISKGFTGRHGRAYLVSPSLALSGSSQVSKAAIDLCLQNTKTDAPSSRQLVTGVHTVSDVRCAFCNSMLGWKYDGAEEESQRYKVGKYILETKMICSSSNWENDELELPPTSLRHEGIDASSQDAVDFDSQDEDECEDLFAGVWSPSLAVKRRQGKSFRKLMAGGSTEMDSRQR</sequence>
<evidence type="ECO:0000313" key="5">
    <source>
        <dbReference type="EMBL" id="KAF6223187.1"/>
    </source>
</evidence>
<evidence type="ECO:0000256" key="3">
    <source>
        <dbReference type="ARBA" id="ARBA00022833"/>
    </source>
</evidence>
<feature type="domain" description="Yippee" evidence="4">
    <location>
        <begin position="56"/>
        <end position="171"/>
    </location>
</feature>
<protein>
    <recommendedName>
        <fullName evidence="4">Yippee domain-containing protein</fullName>
    </recommendedName>
</protein>
<dbReference type="PROSITE" id="PS51792">
    <property type="entry name" value="YIPPEE"/>
    <property type="match status" value="1"/>
</dbReference>
<dbReference type="RefSeq" id="XP_037158061.1">
    <property type="nucleotide sequence ID" value="XM_037315058.1"/>
</dbReference>
<dbReference type="Proteomes" id="UP000578531">
    <property type="component" value="Unassembled WGS sequence"/>
</dbReference>
<keyword evidence="2" id="KW-0479">Metal-binding</keyword>
<dbReference type="Pfam" id="PF03226">
    <property type="entry name" value="Yippee-Mis18"/>
    <property type="match status" value="1"/>
</dbReference>
<dbReference type="InterPro" id="IPR034751">
    <property type="entry name" value="Yippee"/>
</dbReference>
<dbReference type="EMBL" id="JACCJC010000134">
    <property type="protein sequence ID" value="KAF6223187.1"/>
    <property type="molecule type" value="Genomic_DNA"/>
</dbReference>
<organism evidence="5 6">
    <name type="scientific">Letharia columbiana</name>
    <dbReference type="NCBI Taxonomy" id="112416"/>
    <lineage>
        <taxon>Eukaryota</taxon>
        <taxon>Fungi</taxon>
        <taxon>Dikarya</taxon>
        <taxon>Ascomycota</taxon>
        <taxon>Pezizomycotina</taxon>
        <taxon>Lecanoromycetes</taxon>
        <taxon>OSLEUM clade</taxon>
        <taxon>Lecanoromycetidae</taxon>
        <taxon>Lecanorales</taxon>
        <taxon>Lecanorineae</taxon>
        <taxon>Parmeliaceae</taxon>
        <taxon>Letharia</taxon>
    </lineage>
</organism>
<dbReference type="InterPro" id="IPR039058">
    <property type="entry name" value="Yippee_fam"/>
</dbReference>
<comment type="similarity">
    <text evidence="1">Belongs to the yippee family.</text>
</comment>
<evidence type="ECO:0000256" key="1">
    <source>
        <dbReference type="ARBA" id="ARBA00005613"/>
    </source>
</evidence>
<evidence type="ECO:0000259" key="4">
    <source>
        <dbReference type="PROSITE" id="PS51792"/>
    </source>
</evidence>
<keyword evidence="3" id="KW-0862">Zinc</keyword>
<comment type="caution">
    <text evidence="5">The sequence shown here is derived from an EMBL/GenBank/DDBJ whole genome shotgun (WGS) entry which is preliminary data.</text>
</comment>
<reference evidence="5 6" key="1">
    <citation type="journal article" date="2020" name="Genomics">
        <title>Complete, high-quality genomes from long-read metagenomic sequencing of two wolf lichen thalli reveals enigmatic genome architecture.</title>
        <authorList>
            <person name="McKenzie S.K."/>
            <person name="Walston R.F."/>
            <person name="Allen J.L."/>
        </authorList>
    </citation>
    <scope>NUCLEOTIDE SEQUENCE [LARGE SCALE GENOMIC DNA]</scope>
    <source>
        <strain evidence="5">WasteWater2</strain>
    </source>
</reference>
<dbReference type="PANTHER" id="PTHR13848">
    <property type="entry name" value="PROTEIN YIPPEE-LIKE CG15309-RELATED"/>
    <property type="match status" value="1"/>
</dbReference>
<keyword evidence="6" id="KW-1185">Reference proteome</keyword>
<proteinExistence type="inferred from homology"/>
<accession>A0A8H6CGN2</accession>
<evidence type="ECO:0000256" key="2">
    <source>
        <dbReference type="ARBA" id="ARBA00022723"/>
    </source>
</evidence>
<dbReference type="GeneID" id="59294862"/>
<dbReference type="AlphaFoldDB" id="A0A8H6CGN2"/>
<dbReference type="GO" id="GO:0046872">
    <property type="term" value="F:metal ion binding"/>
    <property type="evidence" value="ECO:0007669"/>
    <property type="project" value="UniProtKB-KW"/>
</dbReference>
<gene>
    <name evidence="5" type="ORF">HO173_013234</name>
</gene>
<name>A0A8H6CGN2_9LECA</name>
<dbReference type="InterPro" id="IPR004910">
    <property type="entry name" value="Yippee/Mis18/Cereblon"/>
</dbReference>
<dbReference type="OrthoDB" id="6407410at2759"/>
<evidence type="ECO:0000313" key="6">
    <source>
        <dbReference type="Proteomes" id="UP000578531"/>
    </source>
</evidence>